<dbReference type="InterPro" id="IPR050833">
    <property type="entry name" value="Poly_Biosynth_Transport"/>
</dbReference>
<keyword evidence="3 6" id="KW-0812">Transmembrane</keyword>
<feature type="transmembrane region" description="Helical" evidence="6">
    <location>
        <begin position="40"/>
        <end position="61"/>
    </location>
</feature>
<comment type="caution">
    <text evidence="7">The sequence shown here is derived from an EMBL/GenBank/DDBJ whole genome shotgun (WGS) entry which is preliminary data.</text>
</comment>
<feature type="transmembrane region" description="Helical" evidence="6">
    <location>
        <begin position="116"/>
        <end position="137"/>
    </location>
</feature>
<evidence type="ECO:0000256" key="4">
    <source>
        <dbReference type="ARBA" id="ARBA00022989"/>
    </source>
</evidence>
<evidence type="ECO:0000256" key="2">
    <source>
        <dbReference type="ARBA" id="ARBA00022475"/>
    </source>
</evidence>
<evidence type="ECO:0000313" key="7">
    <source>
        <dbReference type="EMBL" id="MFE8701426.1"/>
    </source>
</evidence>
<accession>A0ABW6KB78</accession>
<dbReference type="PANTHER" id="PTHR30250:SF24">
    <property type="entry name" value="STAGE V SPORULATION PROTEIN B"/>
    <property type="match status" value="1"/>
</dbReference>
<dbReference type="Pfam" id="PF01943">
    <property type="entry name" value="Polysacc_synt"/>
    <property type="match status" value="1"/>
</dbReference>
<name>A0ABW6KB78_9BACI</name>
<evidence type="ECO:0000313" key="8">
    <source>
        <dbReference type="Proteomes" id="UP001601059"/>
    </source>
</evidence>
<dbReference type="InterPro" id="IPR002797">
    <property type="entry name" value="Polysacc_synth"/>
</dbReference>
<feature type="transmembrane region" description="Helical" evidence="6">
    <location>
        <begin position="265"/>
        <end position="290"/>
    </location>
</feature>
<keyword evidence="4 6" id="KW-1133">Transmembrane helix</keyword>
<evidence type="ECO:0000256" key="3">
    <source>
        <dbReference type="ARBA" id="ARBA00022692"/>
    </source>
</evidence>
<feature type="transmembrane region" description="Helical" evidence="6">
    <location>
        <begin position="172"/>
        <end position="198"/>
    </location>
</feature>
<protein>
    <submittedName>
        <fullName evidence="7">Polysaccharide biosynthesis protein</fullName>
    </submittedName>
</protein>
<evidence type="ECO:0000256" key="1">
    <source>
        <dbReference type="ARBA" id="ARBA00004651"/>
    </source>
</evidence>
<keyword evidence="5 6" id="KW-0472">Membrane</keyword>
<sequence>MSMFLRGTLLLIVATFLGECVEFIVNMVLAKELGERGLGLYMSILPTVFLIVLLASFELPISISKFIAEKEDKYHKSMLQHVIRLTIIFTAVLLILASIAMPLIPTFDQYHPLFRWLVVLLIPMISFSSIARGFFMGKQQMSKIASAHFLRKILQLALLVVLFQLFEFDMSTSILIAFCTFVGSEFVIVIYLIHMFYIQFQQLKHRPSEFITSKNVRQNLMAVSIPTTGLRIFHSLTHAIQPFLIKIALVHSGLSEGIATEQFGMLAGVAMTIGFFPAFIAHSLLIMLIPTVSKAYADRDLFKLQKILQQVMGITFLYGVPAVMVFYFFAEPLTNMFFHSSVAANFLQLLWPYFLLHFFVIPMQAYLIGLGLMKDAFYHTLWSHVIQFSLMYFLGSMHDFQMDGVIIGMNTGAVLLTLMHYMTICKKIGVSSISLRRLSNENIRV</sequence>
<keyword evidence="2" id="KW-1003">Cell membrane</keyword>
<dbReference type="CDD" id="cd13124">
    <property type="entry name" value="MATE_SpoVB_like"/>
    <property type="match status" value="1"/>
</dbReference>
<dbReference type="Proteomes" id="UP001601059">
    <property type="component" value="Unassembled WGS sequence"/>
</dbReference>
<evidence type="ECO:0000256" key="5">
    <source>
        <dbReference type="ARBA" id="ARBA00023136"/>
    </source>
</evidence>
<dbReference type="PIRSF" id="PIRSF038958">
    <property type="entry name" value="PG_synth_SpoVB"/>
    <property type="match status" value="1"/>
</dbReference>
<feature type="transmembrane region" description="Helical" evidence="6">
    <location>
        <begin position="219"/>
        <end position="245"/>
    </location>
</feature>
<feature type="transmembrane region" description="Helical" evidence="6">
    <location>
        <begin position="82"/>
        <end position="104"/>
    </location>
</feature>
<feature type="transmembrane region" description="Helical" evidence="6">
    <location>
        <begin position="311"/>
        <end position="330"/>
    </location>
</feature>
<gene>
    <name evidence="7" type="ORF">ACFYKX_12545</name>
</gene>
<dbReference type="EMBL" id="JBIACK010000005">
    <property type="protein sequence ID" value="MFE8701426.1"/>
    <property type="molecule type" value="Genomic_DNA"/>
</dbReference>
<proteinExistence type="predicted"/>
<dbReference type="InterPro" id="IPR024923">
    <property type="entry name" value="PG_synth_SpoVB"/>
</dbReference>
<feature type="transmembrane region" description="Helical" evidence="6">
    <location>
        <begin position="376"/>
        <end position="394"/>
    </location>
</feature>
<keyword evidence="8" id="KW-1185">Reference proteome</keyword>
<organism evidence="7 8">
    <name type="scientific">Cytobacillus spartinae</name>
    <dbReference type="NCBI Taxonomy" id="3299023"/>
    <lineage>
        <taxon>Bacteria</taxon>
        <taxon>Bacillati</taxon>
        <taxon>Bacillota</taxon>
        <taxon>Bacilli</taxon>
        <taxon>Bacillales</taxon>
        <taxon>Bacillaceae</taxon>
        <taxon>Cytobacillus</taxon>
    </lineage>
</organism>
<dbReference type="PANTHER" id="PTHR30250">
    <property type="entry name" value="PST FAMILY PREDICTED COLANIC ACID TRANSPORTER"/>
    <property type="match status" value="1"/>
</dbReference>
<comment type="subcellular location">
    <subcellularLocation>
        <location evidence="1">Cell membrane</location>
        <topology evidence="1">Multi-pass membrane protein</topology>
    </subcellularLocation>
</comment>
<feature type="transmembrane region" description="Helical" evidence="6">
    <location>
        <begin position="350"/>
        <end position="369"/>
    </location>
</feature>
<reference evidence="7 8" key="1">
    <citation type="submission" date="2024-08" db="EMBL/GenBank/DDBJ databases">
        <title>Two novel Cytobacillus novel species.</title>
        <authorList>
            <person name="Liu G."/>
        </authorList>
    </citation>
    <scope>NUCLEOTIDE SEQUENCE [LARGE SCALE GENOMIC DNA]</scope>
    <source>
        <strain evidence="7 8">FJAT-54145</strain>
    </source>
</reference>
<evidence type="ECO:0000256" key="6">
    <source>
        <dbReference type="SAM" id="Phobius"/>
    </source>
</evidence>
<feature type="transmembrane region" description="Helical" evidence="6">
    <location>
        <begin position="149"/>
        <end position="166"/>
    </location>
</feature>
<dbReference type="RefSeq" id="WP_389361392.1">
    <property type="nucleotide sequence ID" value="NZ_JBIACK010000005.1"/>
</dbReference>
<feature type="transmembrane region" description="Helical" evidence="6">
    <location>
        <begin position="406"/>
        <end position="424"/>
    </location>
</feature>